<dbReference type="AlphaFoldDB" id="A0A9P9AU25"/>
<accession>A0A9P9AU25</accession>
<proteinExistence type="predicted"/>
<keyword evidence="2" id="KW-1185">Reference proteome</keyword>
<evidence type="ECO:0000313" key="1">
    <source>
        <dbReference type="EMBL" id="KAH6900481.1"/>
    </source>
</evidence>
<dbReference type="Proteomes" id="UP000777438">
    <property type="component" value="Unassembled WGS sequence"/>
</dbReference>
<gene>
    <name evidence="1" type="ORF">B0T10DRAFT_555018</name>
</gene>
<comment type="caution">
    <text evidence="1">The sequence shown here is derived from an EMBL/GenBank/DDBJ whole genome shotgun (WGS) entry which is preliminary data.</text>
</comment>
<protein>
    <submittedName>
        <fullName evidence="1">Uncharacterized protein</fullName>
    </submittedName>
</protein>
<reference evidence="1 2" key="1">
    <citation type="journal article" date="2021" name="Nat. Commun.">
        <title>Genetic determinants of endophytism in the Arabidopsis root mycobiome.</title>
        <authorList>
            <person name="Mesny F."/>
            <person name="Miyauchi S."/>
            <person name="Thiergart T."/>
            <person name="Pickel B."/>
            <person name="Atanasova L."/>
            <person name="Karlsson M."/>
            <person name="Huettel B."/>
            <person name="Barry K.W."/>
            <person name="Haridas S."/>
            <person name="Chen C."/>
            <person name="Bauer D."/>
            <person name="Andreopoulos W."/>
            <person name="Pangilinan J."/>
            <person name="LaButti K."/>
            <person name="Riley R."/>
            <person name="Lipzen A."/>
            <person name="Clum A."/>
            <person name="Drula E."/>
            <person name="Henrissat B."/>
            <person name="Kohler A."/>
            <person name="Grigoriev I.V."/>
            <person name="Martin F.M."/>
            <person name="Hacquard S."/>
        </authorList>
    </citation>
    <scope>NUCLEOTIDE SEQUENCE [LARGE SCALE GENOMIC DNA]</scope>
    <source>
        <strain evidence="1 2">MPI-CAGE-CH-0241</strain>
    </source>
</reference>
<name>A0A9P9AU25_9HYPO</name>
<sequence>MLNKMSFHNTSSEWSMWPLIRRATITVVRPLPHTPWRAATDEYHKAGNYNPIRITELIRSMTSLEVLSLDLEHLQVPHNRGFQLNVRSCMGNMKWPFEHLRLAAPNHVCYDIISNFGFDSLKSLQLYAEVKSDTYKAAKIFPELQRLQVQVHEERNKAGTVMYNQALNSIVDDFCYLQCLIIRTDEGNPDGLTLSWHYTV</sequence>
<dbReference type="EMBL" id="JAGPYM010000001">
    <property type="protein sequence ID" value="KAH6900481.1"/>
    <property type="molecule type" value="Genomic_DNA"/>
</dbReference>
<organism evidence="1 2">
    <name type="scientific">Thelonectria olida</name>
    <dbReference type="NCBI Taxonomy" id="1576542"/>
    <lineage>
        <taxon>Eukaryota</taxon>
        <taxon>Fungi</taxon>
        <taxon>Dikarya</taxon>
        <taxon>Ascomycota</taxon>
        <taxon>Pezizomycotina</taxon>
        <taxon>Sordariomycetes</taxon>
        <taxon>Hypocreomycetidae</taxon>
        <taxon>Hypocreales</taxon>
        <taxon>Nectriaceae</taxon>
        <taxon>Thelonectria</taxon>
    </lineage>
</organism>
<evidence type="ECO:0000313" key="2">
    <source>
        <dbReference type="Proteomes" id="UP000777438"/>
    </source>
</evidence>